<evidence type="ECO:0000256" key="3">
    <source>
        <dbReference type="ARBA" id="ARBA00022692"/>
    </source>
</evidence>
<dbReference type="PANTHER" id="PTHR30572">
    <property type="entry name" value="MEMBRANE COMPONENT OF TRANSPORTER-RELATED"/>
    <property type="match status" value="1"/>
</dbReference>
<dbReference type="InterPro" id="IPR050250">
    <property type="entry name" value="Macrolide_Exporter_MacB"/>
</dbReference>
<protein>
    <submittedName>
        <fullName evidence="9">Putative ABC transport system permease protein</fullName>
    </submittedName>
</protein>
<evidence type="ECO:0000256" key="7">
    <source>
        <dbReference type="SAM" id="Phobius"/>
    </source>
</evidence>
<comment type="subcellular location">
    <subcellularLocation>
        <location evidence="1">Cell membrane</location>
        <topology evidence="1">Multi-pass membrane protein</topology>
    </subcellularLocation>
</comment>
<dbReference type="InterPro" id="IPR003838">
    <property type="entry name" value="ABC3_permease_C"/>
</dbReference>
<dbReference type="PANTHER" id="PTHR30572:SF4">
    <property type="entry name" value="ABC TRANSPORTER PERMEASE YTRF"/>
    <property type="match status" value="1"/>
</dbReference>
<feature type="transmembrane region" description="Helical" evidence="7">
    <location>
        <begin position="14"/>
        <end position="36"/>
    </location>
</feature>
<evidence type="ECO:0000259" key="8">
    <source>
        <dbReference type="Pfam" id="PF02687"/>
    </source>
</evidence>
<dbReference type="GO" id="GO:0022857">
    <property type="term" value="F:transmembrane transporter activity"/>
    <property type="evidence" value="ECO:0007669"/>
    <property type="project" value="TreeGrafter"/>
</dbReference>
<evidence type="ECO:0000313" key="10">
    <source>
        <dbReference type="Proteomes" id="UP000189857"/>
    </source>
</evidence>
<evidence type="ECO:0000256" key="2">
    <source>
        <dbReference type="ARBA" id="ARBA00022475"/>
    </source>
</evidence>
<keyword evidence="4 7" id="KW-1133">Transmembrane helix</keyword>
<dbReference type="RefSeq" id="WP_078786893.1">
    <property type="nucleotide sequence ID" value="NZ_FMTO01000004.1"/>
</dbReference>
<feature type="domain" description="ABC3 transporter permease C-terminal" evidence="8">
    <location>
        <begin position="809"/>
        <end position="932"/>
    </location>
</feature>
<proteinExistence type="inferred from homology"/>
<keyword evidence="5 7" id="KW-0472">Membrane</keyword>
<gene>
    <name evidence="9" type="ORF">SAMN02745110_01057</name>
</gene>
<organism evidence="9 10">
    <name type="scientific">Eubacterium ruminantium</name>
    <dbReference type="NCBI Taxonomy" id="42322"/>
    <lineage>
        <taxon>Bacteria</taxon>
        <taxon>Bacillati</taxon>
        <taxon>Bacillota</taxon>
        <taxon>Clostridia</taxon>
        <taxon>Eubacteriales</taxon>
        <taxon>Eubacteriaceae</taxon>
        <taxon>Eubacterium</taxon>
    </lineage>
</organism>
<feature type="transmembrane region" description="Helical" evidence="7">
    <location>
        <begin position="475"/>
        <end position="502"/>
    </location>
</feature>
<reference evidence="9 10" key="1">
    <citation type="submission" date="2017-02" db="EMBL/GenBank/DDBJ databases">
        <authorList>
            <person name="Peterson S.W."/>
        </authorList>
    </citation>
    <scope>NUCLEOTIDE SEQUENCE [LARGE SCALE GENOMIC DNA]</scope>
    <source>
        <strain evidence="9 10">ATCC 17233</strain>
    </source>
</reference>
<feature type="transmembrane region" description="Helical" evidence="7">
    <location>
        <begin position="805"/>
        <end position="827"/>
    </location>
</feature>
<name>A0A1T4M1Y8_9FIRM</name>
<dbReference type="OrthoDB" id="51951at2"/>
<evidence type="ECO:0000256" key="6">
    <source>
        <dbReference type="ARBA" id="ARBA00038076"/>
    </source>
</evidence>
<feature type="domain" description="ABC3 transporter permease C-terminal" evidence="8">
    <location>
        <begin position="299"/>
        <end position="415"/>
    </location>
</feature>
<sequence length="942" mass="108150">MLQIIRKKLRSKKLLNGCLFFGIVILIAVFSVIPMFESGALDNVIEYKFEDYSEENSNFPSTISRWDTYKGDENQNITYEAFQNHVHKYINKWNEYLELPIIAEQLFYKFNAGRFEADLDSKEKNIEIGTFENIEDHMVFHDVETDINKSVTENEAYPVYMSKVIMDELNLTIGEVLTLSSFSDEKNDDVKVKIVGYVEEKDPNEYFWYTKQRTRLYTLFVKNDTFEKMMTEHKVSGVAYEINVLYDYRYITKDNIYVVVDYLKQFQRKDKSFKCKFLEVLRNYSDIERNIKIIIISILIPLFVLLLLFIYMVSDRIIEAEETEINVLRSRGISRYTIIKQYILQSFLVGLLALIPGVLLGYGLTKLGASSVSFLDFKFRNSPTYTLNPMVAVYATAAILISVIISIIPVIIMSKNTTISNRGRNHKITGKNFIEKYFLDIILLGISIYLLYNYIKQKGIMITDILSGKMMDPFIFFNAELFIFGAAFLMIRLSRLIVLLVFKLRKNKWKPGTLAAFLEVLRTRKKSWVISVFLILTISMGIYNANLAETVNTNKKVRLSNDIGTEIILEPVYSVTEKGEDGGWVVSGPTFNELKGMLNDGIADNMASVYKTDRASASTDKGNVEKIELYSINSYQFGKSAKFDTTLNKRHWFNDLNALSQVSQGAIISRDFAEDYNLDIDSTFRVNIESPVVHDDSSKSAQTTVNVNVVAIVDNFPGYNGYYYEKDNKKIEEKKKYLCVVNETLLSLNYGDVVPEYWIDLAEGKGVDDIKQFLNDNNIEKSSITSYDIEIEKFFSSAVILITNGLFNISFIVSMIICVIGFLIYWLTSIRSRQMYFGIYRAMGLGMKGINRMLIKEHFFSTFFSVISSFIVGALTSKCFIDLISCVYLPEKHSIPLEILVSQKGIIRIGIFIAIAIVLCMTIIIKYIKDMNITEAIKMGEE</sequence>
<dbReference type="EMBL" id="FUXA01000006">
    <property type="protein sequence ID" value="SJZ60897.1"/>
    <property type="molecule type" value="Genomic_DNA"/>
</dbReference>
<feature type="transmembrane region" description="Helical" evidence="7">
    <location>
        <begin position="528"/>
        <end position="545"/>
    </location>
</feature>
<feature type="transmembrane region" description="Helical" evidence="7">
    <location>
        <begin position="342"/>
        <end position="364"/>
    </location>
</feature>
<feature type="transmembrane region" description="Helical" evidence="7">
    <location>
        <begin position="905"/>
        <end position="928"/>
    </location>
</feature>
<dbReference type="Pfam" id="PF02687">
    <property type="entry name" value="FtsX"/>
    <property type="match status" value="2"/>
</dbReference>
<evidence type="ECO:0000256" key="5">
    <source>
        <dbReference type="ARBA" id="ARBA00023136"/>
    </source>
</evidence>
<evidence type="ECO:0000256" key="1">
    <source>
        <dbReference type="ARBA" id="ARBA00004651"/>
    </source>
</evidence>
<keyword evidence="2" id="KW-1003">Cell membrane</keyword>
<dbReference type="GO" id="GO:0005886">
    <property type="term" value="C:plasma membrane"/>
    <property type="evidence" value="ECO:0007669"/>
    <property type="project" value="UniProtKB-SubCell"/>
</dbReference>
<keyword evidence="10" id="KW-1185">Reference proteome</keyword>
<dbReference type="Proteomes" id="UP000189857">
    <property type="component" value="Unassembled WGS sequence"/>
</dbReference>
<comment type="similarity">
    <text evidence="6">Belongs to the ABC-4 integral membrane protein family.</text>
</comment>
<evidence type="ECO:0000313" key="9">
    <source>
        <dbReference type="EMBL" id="SJZ60897.1"/>
    </source>
</evidence>
<feature type="transmembrane region" description="Helical" evidence="7">
    <location>
        <begin position="391"/>
        <end position="412"/>
    </location>
</feature>
<accession>A0A1T4M1Y8</accession>
<feature type="transmembrane region" description="Helical" evidence="7">
    <location>
        <begin position="433"/>
        <end position="455"/>
    </location>
</feature>
<keyword evidence="3 7" id="KW-0812">Transmembrane</keyword>
<evidence type="ECO:0000256" key="4">
    <source>
        <dbReference type="ARBA" id="ARBA00022989"/>
    </source>
</evidence>
<feature type="transmembrane region" description="Helical" evidence="7">
    <location>
        <begin position="293"/>
        <end position="313"/>
    </location>
</feature>
<feature type="transmembrane region" description="Helical" evidence="7">
    <location>
        <begin position="859"/>
        <end position="885"/>
    </location>
</feature>
<dbReference type="AlphaFoldDB" id="A0A1T4M1Y8"/>